<evidence type="ECO:0000313" key="6">
    <source>
        <dbReference type="Proteomes" id="UP000184139"/>
    </source>
</evidence>
<accession>A0A1M5YX08</accession>
<dbReference type="PANTHER" id="PTHR44942">
    <property type="entry name" value="METHYLTRANSF_11 DOMAIN-CONTAINING PROTEIN"/>
    <property type="match status" value="1"/>
</dbReference>
<dbReference type="OrthoDB" id="5363250at2"/>
<dbReference type="CDD" id="cd02440">
    <property type="entry name" value="AdoMet_MTases"/>
    <property type="match status" value="1"/>
</dbReference>
<feature type="domain" description="Methyltransferase type 11" evidence="4">
    <location>
        <begin position="43"/>
        <end position="140"/>
    </location>
</feature>
<keyword evidence="2 5" id="KW-0489">Methyltransferase</keyword>
<reference evidence="5 6" key="1">
    <citation type="submission" date="2016-11" db="EMBL/GenBank/DDBJ databases">
        <authorList>
            <person name="Jaros S."/>
            <person name="Januszkiewicz K."/>
            <person name="Wedrychowicz H."/>
        </authorList>
    </citation>
    <scope>NUCLEOTIDE SEQUENCE [LARGE SCALE GENOMIC DNA]</scope>
    <source>
        <strain evidence="5 6">DSM 9705</strain>
    </source>
</reference>
<organism evidence="5 6">
    <name type="scientific">Desulfofustis glycolicus DSM 9705</name>
    <dbReference type="NCBI Taxonomy" id="1121409"/>
    <lineage>
        <taxon>Bacteria</taxon>
        <taxon>Pseudomonadati</taxon>
        <taxon>Thermodesulfobacteriota</taxon>
        <taxon>Desulfobulbia</taxon>
        <taxon>Desulfobulbales</taxon>
        <taxon>Desulfocapsaceae</taxon>
        <taxon>Desulfofustis</taxon>
    </lineage>
</organism>
<keyword evidence="6" id="KW-1185">Reference proteome</keyword>
<dbReference type="RefSeq" id="WP_073379655.1">
    <property type="nucleotide sequence ID" value="NZ_FQXS01000083.1"/>
</dbReference>
<dbReference type="GO" id="GO:0032259">
    <property type="term" value="P:methylation"/>
    <property type="evidence" value="ECO:0007669"/>
    <property type="project" value="UniProtKB-KW"/>
</dbReference>
<evidence type="ECO:0000313" key="5">
    <source>
        <dbReference type="EMBL" id="SHI16410.1"/>
    </source>
</evidence>
<gene>
    <name evidence="5" type="ORF">SAMN02745124_04521</name>
</gene>
<dbReference type="SUPFAM" id="SSF53335">
    <property type="entry name" value="S-adenosyl-L-methionine-dependent methyltransferases"/>
    <property type="match status" value="1"/>
</dbReference>
<dbReference type="Proteomes" id="UP000184139">
    <property type="component" value="Unassembled WGS sequence"/>
</dbReference>
<comment type="similarity">
    <text evidence="1">Belongs to the methyltransferase superfamily.</text>
</comment>
<protein>
    <submittedName>
        <fullName evidence="5">Methyltransferase domain-containing protein</fullName>
    </submittedName>
</protein>
<sequence>MSSLKFVDDMACIQRSVAQCHDQAGRRGMVLDVMQPQTGEMVLEVGCGGGFYAYEVARCVGPTGRVCAIDYSANQIDTAKSHCADMEWVNCRVGNASELPYENSAFNTVYGIQVFEYIDQLDAALHEVQRVLRPGGRCIILSTDWRTAVWHSNQVERMQRILTAWETHSTAVVPIPKPRSGHFKLCS</sequence>
<name>A0A1M5YX08_9BACT</name>
<dbReference type="GO" id="GO:0008757">
    <property type="term" value="F:S-adenosylmethionine-dependent methyltransferase activity"/>
    <property type="evidence" value="ECO:0007669"/>
    <property type="project" value="InterPro"/>
</dbReference>
<evidence type="ECO:0000259" key="4">
    <source>
        <dbReference type="Pfam" id="PF08241"/>
    </source>
</evidence>
<keyword evidence="3 5" id="KW-0808">Transferase</keyword>
<proteinExistence type="inferred from homology"/>
<dbReference type="InterPro" id="IPR051052">
    <property type="entry name" value="Diverse_substrate_MTase"/>
</dbReference>
<dbReference type="EMBL" id="FQXS01000083">
    <property type="protein sequence ID" value="SHI16410.1"/>
    <property type="molecule type" value="Genomic_DNA"/>
</dbReference>
<dbReference type="AlphaFoldDB" id="A0A1M5YX08"/>
<dbReference type="InterPro" id="IPR013216">
    <property type="entry name" value="Methyltransf_11"/>
</dbReference>
<dbReference type="Gene3D" id="3.40.50.150">
    <property type="entry name" value="Vaccinia Virus protein VP39"/>
    <property type="match status" value="1"/>
</dbReference>
<dbReference type="STRING" id="1121409.SAMN02745124_04521"/>
<dbReference type="Pfam" id="PF08241">
    <property type="entry name" value="Methyltransf_11"/>
    <property type="match status" value="1"/>
</dbReference>
<evidence type="ECO:0000256" key="3">
    <source>
        <dbReference type="ARBA" id="ARBA00022679"/>
    </source>
</evidence>
<evidence type="ECO:0000256" key="1">
    <source>
        <dbReference type="ARBA" id="ARBA00008361"/>
    </source>
</evidence>
<dbReference type="InterPro" id="IPR029063">
    <property type="entry name" value="SAM-dependent_MTases_sf"/>
</dbReference>
<dbReference type="PANTHER" id="PTHR44942:SF4">
    <property type="entry name" value="METHYLTRANSFERASE TYPE 11 DOMAIN-CONTAINING PROTEIN"/>
    <property type="match status" value="1"/>
</dbReference>
<evidence type="ECO:0000256" key="2">
    <source>
        <dbReference type="ARBA" id="ARBA00022603"/>
    </source>
</evidence>